<keyword evidence="1" id="KW-1133">Transmembrane helix</keyword>
<dbReference type="RefSeq" id="WP_109919910.1">
    <property type="nucleotide sequence ID" value="NZ_QGLF01000001.1"/>
</dbReference>
<dbReference type="EMBL" id="QGLF01000001">
    <property type="protein sequence ID" value="PWR23879.1"/>
    <property type="molecule type" value="Genomic_DNA"/>
</dbReference>
<evidence type="ECO:0008006" key="4">
    <source>
        <dbReference type="Google" id="ProtNLM"/>
    </source>
</evidence>
<organism evidence="2 3">
    <name type="scientific">Zavarzinia compransoris</name>
    <dbReference type="NCBI Taxonomy" id="1264899"/>
    <lineage>
        <taxon>Bacteria</taxon>
        <taxon>Pseudomonadati</taxon>
        <taxon>Pseudomonadota</taxon>
        <taxon>Alphaproteobacteria</taxon>
        <taxon>Rhodospirillales</taxon>
        <taxon>Zavarziniaceae</taxon>
        <taxon>Zavarzinia</taxon>
    </lineage>
</organism>
<evidence type="ECO:0000256" key="1">
    <source>
        <dbReference type="SAM" id="Phobius"/>
    </source>
</evidence>
<dbReference type="Proteomes" id="UP000246077">
    <property type="component" value="Unassembled WGS sequence"/>
</dbReference>
<reference evidence="3" key="1">
    <citation type="submission" date="2018-05" db="EMBL/GenBank/DDBJ databases">
        <title>Zavarzinia sp. HR-AS.</title>
        <authorList>
            <person name="Lee Y."/>
            <person name="Jeon C.O."/>
        </authorList>
    </citation>
    <scope>NUCLEOTIDE SEQUENCE [LARGE SCALE GENOMIC DNA]</scope>
    <source>
        <strain evidence="3">DSM 1231</strain>
    </source>
</reference>
<evidence type="ECO:0000313" key="3">
    <source>
        <dbReference type="Proteomes" id="UP000246077"/>
    </source>
</evidence>
<keyword evidence="1" id="KW-0472">Membrane</keyword>
<feature type="transmembrane region" description="Helical" evidence="1">
    <location>
        <begin position="17"/>
        <end position="37"/>
    </location>
</feature>
<keyword evidence="3" id="KW-1185">Reference proteome</keyword>
<comment type="caution">
    <text evidence="2">The sequence shown here is derived from an EMBL/GenBank/DDBJ whole genome shotgun (WGS) entry which is preliminary data.</text>
</comment>
<evidence type="ECO:0000313" key="2">
    <source>
        <dbReference type="EMBL" id="PWR23879.1"/>
    </source>
</evidence>
<accession>A0A317EAA4</accession>
<gene>
    <name evidence="2" type="ORF">DKG75_04825</name>
</gene>
<proteinExistence type="predicted"/>
<protein>
    <recommendedName>
        <fullName evidence="4">DUF2244 domain-containing protein</fullName>
    </recommendedName>
</protein>
<sequence>MTHEDETSRFILADRNLPLAIILVVSALVIGGVNAAMIGTAARVASVPWFVPAIMAAIIAAAVAAGLRGIHLALRRETADLVPGGIRHDRRGLSGTHSRLVPFSDYAGVAEAQRSHRTSKRQSRTLYSVRLVPKAGHDLAPAFDLYQTRNEKRLRPALEAWSRRLSLPVLTVEEDGRIEQRAAADLDRNVTERLRQRTLGVDAVALATGEAPGLLRLETGGGRLTALRLTPVYPWREIAKIAAIFIGFALMPLAAGSYFGVIVALPFLALVGYVVHADRASRKGLEVTADAVILFKTDRAGGNRVETGRIATAAVEEISIANSTLYFRGDAAKLDFGGYLPIETRRWLRARILAFLRDGRG</sequence>
<name>A0A317EAA4_9PROT</name>
<feature type="transmembrane region" description="Helical" evidence="1">
    <location>
        <begin position="49"/>
        <end position="67"/>
    </location>
</feature>
<keyword evidence="1" id="KW-0812">Transmembrane</keyword>
<dbReference type="AlphaFoldDB" id="A0A317EAA4"/>